<gene>
    <name evidence="2" type="ORF">PVAP13_8KG244004</name>
</gene>
<comment type="caution">
    <text evidence="2">The sequence shown here is derived from an EMBL/GenBank/DDBJ whole genome shotgun (WGS) entry which is preliminary data.</text>
</comment>
<organism evidence="2 3">
    <name type="scientific">Panicum virgatum</name>
    <name type="common">Blackwell switchgrass</name>
    <dbReference type="NCBI Taxonomy" id="38727"/>
    <lineage>
        <taxon>Eukaryota</taxon>
        <taxon>Viridiplantae</taxon>
        <taxon>Streptophyta</taxon>
        <taxon>Embryophyta</taxon>
        <taxon>Tracheophyta</taxon>
        <taxon>Spermatophyta</taxon>
        <taxon>Magnoliopsida</taxon>
        <taxon>Liliopsida</taxon>
        <taxon>Poales</taxon>
        <taxon>Poaceae</taxon>
        <taxon>PACMAD clade</taxon>
        <taxon>Panicoideae</taxon>
        <taxon>Panicodae</taxon>
        <taxon>Paniceae</taxon>
        <taxon>Panicinae</taxon>
        <taxon>Panicum</taxon>
        <taxon>Panicum sect. Hiantes</taxon>
    </lineage>
</organism>
<protein>
    <submittedName>
        <fullName evidence="2">Uncharacterized protein</fullName>
    </submittedName>
</protein>
<accession>A0A8T0PRC8</accession>
<evidence type="ECO:0000313" key="3">
    <source>
        <dbReference type="Proteomes" id="UP000823388"/>
    </source>
</evidence>
<feature type="region of interest" description="Disordered" evidence="1">
    <location>
        <begin position="1"/>
        <end position="172"/>
    </location>
</feature>
<dbReference type="EMBL" id="CM029051">
    <property type="protein sequence ID" value="KAG2561506.1"/>
    <property type="molecule type" value="Genomic_DNA"/>
</dbReference>
<evidence type="ECO:0000313" key="2">
    <source>
        <dbReference type="EMBL" id="KAG2561506.1"/>
    </source>
</evidence>
<feature type="compositionally biased region" description="Low complexity" evidence="1">
    <location>
        <begin position="40"/>
        <end position="74"/>
    </location>
</feature>
<evidence type="ECO:0000256" key="1">
    <source>
        <dbReference type="SAM" id="MobiDB-lite"/>
    </source>
</evidence>
<keyword evidence="3" id="KW-1185">Reference proteome</keyword>
<reference evidence="2" key="1">
    <citation type="submission" date="2020-05" db="EMBL/GenBank/DDBJ databases">
        <title>WGS assembly of Panicum virgatum.</title>
        <authorList>
            <person name="Lovell J.T."/>
            <person name="Jenkins J."/>
            <person name="Shu S."/>
            <person name="Juenger T.E."/>
            <person name="Schmutz J."/>
        </authorList>
    </citation>
    <scope>NUCLEOTIDE SEQUENCE</scope>
    <source>
        <strain evidence="2">AP13</strain>
    </source>
</reference>
<name>A0A8T0PRC8_PANVG</name>
<dbReference type="Proteomes" id="UP000823388">
    <property type="component" value="Chromosome 8K"/>
</dbReference>
<proteinExistence type="predicted"/>
<feature type="compositionally biased region" description="Low complexity" evidence="1">
    <location>
        <begin position="1"/>
        <end position="16"/>
    </location>
</feature>
<dbReference type="AlphaFoldDB" id="A0A8T0PRC8"/>
<sequence>MTPSSPSSLPPRSNCPAATRHHRSLLSQRPQSWWRPSPLPASVAASSPSTSAPTPSSRRISASATLVPPRSSRSPSPPASHRGEQKWRRPSLPFICGGIGGHGRGRSSGVRPAGGQLPAVAAAGSHTAPSRTPPFTGCAARAARANPMRREARPGALARGGSERRATHGRKE</sequence>